<evidence type="ECO:0000313" key="4">
    <source>
        <dbReference type="Proteomes" id="UP000095392"/>
    </source>
</evidence>
<dbReference type="SMART" id="SM00530">
    <property type="entry name" value="HTH_XRE"/>
    <property type="match status" value="1"/>
</dbReference>
<feature type="transmembrane region" description="Helical" evidence="1">
    <location>
        <begin position="78"/>
        <end position="99"/>
    </location>
</feature>
<evidence type="ECO:0000256" key="1">
    <source>
        <dbReference type="SAM" id="Phobius"/>
    </source>
</evidence>
<organism evidence="3 4">
    <name type="scientific">Alteromonas macleodii</name>
    <name type="common">Pseudoalteromonas macleodii</name>
    <dbReference type="NCBI Taxonomy" id="28108"/>
    <lineage>
        <taxon>Bacteria</taxon>
        <taxon>Pseudomonadati</taxon>
        <taxon>Pseudomonadota</taxon>
        <taxon>Gammaproteobacteria</taxon>
        <taxon>Alteromonadales</taxon>
        <taxon>Alteromonadaceae</taxon>
        <taxon>Alteromonas/Salinimonas group</taxon>
        <taxon>Alteromonas</taxon>
    </lineage>
</organism>
<sequence length="137" mass="14565">MEEMINSDLVKALRLEKSWSQEKLATASGLSLRTVQRAENSGTSSLETKLALSAALNIPAEKLMPISSKTPQNQNTVIYGYIGAGVGLVCSYSAISYSVMHSTLPLGEAGLWYGIIGAFTGITCGAIGFLKQRGYVT</sequence>
<keyword evidence="1" id="KW-0472">Membrane</keyword>
<dbReference type="CDD" id="cd00093">
    <property type="entry name" value="HTH_XRE"/>
    <property type="match status" value="1"/>
</dbReference>
<dbReference type="GO" id="GO:0003677">
    <property type="term" value="F:DNA binding"/>
    <property type="evidence" value="ECO:0007669"/>
    <property type="project" value="InterPro"/>
</dbReference>
<feature type="domain" description="HTH cro/C1-type" evidence="2">
    <location>
        <begin position="10"/>
        <end position="63"/>
    </location>
</feature>
<dbReference type="PROSITE" id="PS50943">
    <property type="entry name" value="HTH_CROC1"/>
    <property type="match status" value="1"/>
</dbReference>
<feature type="transmembrane region" description="Helical" evidence="1">
    <location>
        <begin position="111"/>
        <end position="130"/>
    </location>
</feature>
<dbReference type="Proteomes" id="UP000095392">
    <property type="component" value="Unassembled WGS sequence"/>
</dbReference>
<keyword evidence="1" id="KW-1133">Transmembrane helix</keyword>
<name>A0A1E7DET3_ALTMA</name>
<dbReference type="Pfam" id="PF01381">
    <property type="entry name" value="HTH_3"/>
    <property type="match status" value="1"/>
</dbReference>
<dbReference type="AlphaFoldDB" id="A0A1E7DET3"/>
<accession>A0A1E7DET3</accession>
<dbReference type="RefSeq" id="WP_069943671.1">
    <property type="nucleotide sequence ID" value="NZ_MIPW01000006.1"/>
</dbReference>
<comment type="caution">
    <text evidence="3">The sequence shown here is derived from an EMBL/GenBank/DDBJ whole genome shotgun (WGS) entry which is preliminary data.</text>
</comment>
<dbReference type="EMBL" id="MIPY01000008">
    <property type="protein sequence ID" value="OES33323.1"/>
    <property type="molecule type" value="Genomic_DNA"/>
</dbReference>
<protein>
    <submittedName>
        <fullName evidence="3">Helix-turn-helix family protein</fullName>
    </submittedName>
</protein>
<dbReference type="InterPro" id="IPR001387">
    <property type="entry name" value="Cro/C1-type_HTH"/>
</dbReference>
<reference evidence="3 4" key="1">
    <citation type="submission" date="2016-09" db="EMBL/GenBank/DDBJ databases">
        <title>Draft Genome Sequence of four Alteromonas macleodii strains isolated from copper coupons and grown long-term at elevated copper levels.</title>
        <authorList>
            <person name="Cusick K."/>
            <person name="Dale J."/>
            <person name="Little B."/>
            <person name="Biffinger J."/>
        </authorList>
    </citation>
    <scope>NUCLEOTIDE SEQUENCE [LARGE SCALE GENOMIC DNA]</scope>
    <source>
        <strain evidence="3 4">KCP01</strain>
    </source>
</reference>
<dbReference type="InterPro" id="IPR010982">
    <property type="entry name" value="Lambda_DNA-bd_dom_sf"/>
</dbReference>
<proteinExistence type="predicted"/>
<evidence type="ECO:0000259" key="2">
    <source>
        <dbReference type="PROSITE" id="PS50943"/>
    </source>
</evidence>
<keyword evidence="4" id="KW-1185">Reference proteome</keyword>
<evidence type="ECO:0000313" key="3">
    <source>
        <dbReference type="EMBL" id="OES33323.1"/>
    </source>
</evidence>
<dbReference type="Gene3D" id="1.10.260.40">
    <property type="entry name" value="lambda repressor-like DNA-binding domains"/>
    <property type="match status" value="1"/>
</dbReference>
<keyword evidence="1" id="KW-0812">Transmembrane</keyword>
<gene>
    <name evidence="3" type="ORF">BFV95_0516</name>
</gene>
<dbReference type="SUPFAM" id="SSF47413">
    <property type="entry name" value="lambda repressor-like DNA-binding domains"/>
    <property type="match status" value="1"/>
</dbReference>